<feature type="compositionally biased region" description="Low complexity" evidence="1">
    <location>
        <begin position="284"/>
        <end position="299"/>
    </location>
</feature>
<comment type="caution">
    <text evidence="3">The sequence shown here is derived from an EMBL/GenBank/DDBJ whole genome shotgun (WGS) entry which is preliminary data.</text>
</comment>
<dbReference type="GO" id="GO:0035269">
    <property type="term" value="P:protein O-linked glycosylation via mannose"/>
    <property type="evidence" value="ECO:0007669"/>
    <property type="project" value="TreeGrafter"/>
</dbReference>
<gene>
    <name evidence="3" type="ORF">U0070_005002</name>
</gene>
<evidence type="ECO:0000256" key="1">
    <source>
        <dbReference type="SAM" id="MobiDB-lite"/>
    </source>
</evidence>
<keyword evidence="4" id="KW-1185">Reference proteome</keyword>
<evidence type="ECO:0000256" key="2">
    <source>
        <dbReference type="SAM" id="Phobius"/>
    </source>
</evidence>
<dbReference type="InterPro" id="IPR052943">
    <property type="entry name" value="TMTC_O-mannosyl-trnsfr"/>
</dbReference>
<organism evidence="3 4">
    <name type="scientific">Myodes glareolus</name>
    <name type="common">Bank vole</name>
    <name type="synonym">Clethrionomys glareolus</name>
    <dbReference type="NCBI Taxonomy" id="447135"/>
    <lineage>
        <taxon>Eukaryota</taxon>
        <taxon>Metazoa</taxon>
        <taxon>Chordata</taxon>
        <taxon>Craniata</taxon>
        <taxon>Vertebrata</taxon>
        <taxon>Euteleostomi</taxon>
        <taxon>Mammalia</taxon>
        <taxon>Eutheria</taxon>
        <taxon>Euarchontoglires</taxon>
        <taxon>Glires</taxon>
        <taxon>Rodentia</taxon>
        <taxon>Myomorpha</taxon>
        <taxon>Muroidea</taxon>
        <taxon>Cricetidae</taxon>
        <taxon>Arvicolinae</taxon>
        <taxon>Myodes</taxon>
    </lineage>
</organism>
<dbReference type="EMBL" id="JBBHLL010000005">
    <property type="protein sequence ID" value="KAK7834021.1"/>
    <property type="molecule type" value="Genomic_DNA"/>
</dbReference>
<feature type="transmembrane region" description="Helical" evidence="2">
    <location>
        <begin position="194"/>
        <end position="216"/>
    </location>
</feature>
<name>A0AAW0K7H1_MYOGA</name>
<keyword evidence="2" id="KW-0812">Transmembrane</keyword>
<reference evidence="3 4" key="1">
    <citation type="journal article" date="2023" name="bioRxiv">
        <title>Conserved and derived expression patterns and positive selection on dental genes reveal complex evolutionary context of ever-growing rodent molars.</title>
        <authorList>
            <person name="Calamari Z.T."/>
            <person name="Song A."/>
            <person name="Cohen E."/>
            <person name="Akter M."/>
            <person name="Roy R.D."/>
            <person name="Hallikas O."/>
            <person name="Christensen M.M."/>
            <person name="Li P."/>
            <person name="Marangoni P."/>
            <person name="Jernvall J."/>
            <person name="Klein O.D."/>
        </authorList>
    </citation>
    <scope>NUCLEOTIDE SEQUENCE [LARGE SCALE GENOMIC DNA]</scope>
    <source>
        <strain evidence="3">V071</strain>
    </source>
</reference>
<sequence>MEGVRAQCPSLNSVITQSAKETGMAVGTSPGSSFLMPSEDERTELQLELHPLHTVVPVHRAAGNDIGWIRDDTRVLRQALEGSILEDIDVLVSMLAANPSWAVMLNIFLTGMDPFYFHVVNVILHCLVTLVLMYTCDKTVFKNRRLAFVTALLFAVHPVHTEATSDTLAKTSAQQGTEQAFNVRTVVWPHEEPVAGIVGRADVLACLLFLLAFLSYHRSLDQGCAEQSFPPTASPFFLLLSLFLGTCAMLVKETGVTVFGVCLVYDLFSPSHKQDKLSNGVICQHSPQQPGSAQPSSQHAHPHRERGKQRVPHRDAWGGCHSPLPPEPKSSGFSVSPGAVWSLMSCEGQVGKLACIQALKCGYTGGSEQNVLNASTPYYITRITVMDLRDIFLCIFNNRERSNFRQQCRKADPDLPSSFLLPVT</sequence>
<dbReference type="PANTHER" id="PTHR44809">
    <property type="match status" value="1"/>
</dbReference>
<dbReference type="PANTHER" id="PTHR44809:SF1">
    <property type="entry name" value="PROTEIN O-MANNOSYL-TRANSFERASE TMTC1"/>
    <property type="match status" value="1"/>
</dbReference>
<feature type="transmembrane region" description="Helical" evidence="2">
    <location>
        <begin position="115"/>
        <end position="136"/>
    </location>
</feature>
<dbReference type="AlphaFoldDB" id="A0AAW0K7H1"/>
<keyword evidence="2" id="KW-1133">Transmembrane helix</keyword>
<feature type="transmembrane region" description="Helical" evidence="2">
    <location>
        <begin position="236"/>
        <end position="268"/>
    </location>
</feature>
<proteinExistence type="predicted"/>
<evidence type="ECO:0000313" key="3">
    <source>
        <dbReference type="EMBL" id="KAK7834021.1"/>
    </source>
</evidence>
<feature type="region of interest" description="Disordered" evidence="1">
    <location>
        <begin position="284"/>
        <end position="321"/>
    </location>
</feature>
<evidence type="ECO:0000313" key="4">
    <source>
        <dbReference type="Proteomes" id="UP001488838"/>
    </source>
</evidence>
<dbReference type="GO" id="GO:0000030">
    <property type="term" value="F:mannosyltransferase activity"/>
    <property type="evidence" value="ECO:0007669"/>
    <property type="project" value="TreeGrafter"/>
</dbReference>
<dbReference type="Proteomes" id="UP001488838">
    <property type="component" value="Unassembled WGS sequence"/>
</dbReference>
<protein>
    <submittedName>
        <fullName evidence="3">Uncharacterized protein</fullName>
    </submittedName>
</protein>
<feature type="compositionally biased region" description="Basic residues" evidence="1">
    <location>
        <begin position="300"/>
        <end position="311"/>
    </location>
</feature>
<accession>A0AAW0K7H1</accession>
<keyword evidence="2" id="KW-0472">Membrane</keyword>